<dbReference type="AlphaFoldDB" id="A0A4Z1FPW7"/>
<comment type="caution">
    <text evidence="1">The sequence shown here is derived from an EMBL/GenBank/DDBJ whole genome shotgun (WGS) entry which is preliminary data.</text>
</comment>
<evidence type="ECO:0000313" key="2">
    <source>
        <dbReference type="Proteomes" id="UP000297910"/>
    </source>
</evidence>
<gene>
    <name evidence="1" type="ORF">BPAE_0075g00030</name>
</gene>
<protein>
    <submittedName>
        <fullName evidence="1">Uncharacterized protein</fullName>
    </submittedName>
</protein>
<proteinExistence type="predicted"/>
<sequence length="235" mass="25859">MFNADVKQGDGIASTVGLGLMSKEEIKDLVQVVASTRSLLTWAPKGIIRRLPLTTTESKELTGGGTSLRDIILPKGRSLIDWDAGYEALCEWDDEDMETNLETLDKGDTGITYADGRHESAKEYAARTEPPPVKTQAQLESEEFEHQILLLDNSILAYRAAHPDAADEEIFEKSFWEMWTGFHPEGAREEAQEEFHDSLPHLKSMEEGGGAEGVSGINMDNITNAMAEGGNCPNM</sequence>
<name>A0A4Z1FPW7_9HELO</name>
<dbReference type="Proteomes" id="UP000297910">
    <property type="component" value="Unassembled WGS sequence"/>
</dbReference>
<reference evidence="1 2" key="1">
    <citation type="submission" date="2017-12" db="EMBL/GenBank/DDBJ databases">
        <title>Comparative genomics of Botrytis spp.</title>
        <authorList>
            <person name="Valero-Jimenez C.A."/>
            <person name="Tapia P."/>
            <person name="Veloso J."/>
            <person name="Silva-Moreno E."/>
            <person name="Staats M."/>
            <person name="Valdes J.H."/>
            <person name="Van Kan J.A.L."/>
        </authorList>
    </citation>
    <scope>NUCLEOTIDE SEQUENCE [LARGE SCALE GENOMIC DNA]</scope>
    <source>
        <strain evidence="1 2">Bp0003</strain>
    </source>
</reference>
<dbReference type="EMBL" id="PQXI01000075">
    <property type="protein sequence ID" value="TGO25648.1"/>
    <property type="molecule type" value="Genomic_DNA"/>
</dbReference>
<evidence type="ECO:0000313" key="1">
    <source>
        <dbReference type="EMBL" id="TGO25648.1"/>
    </source>
</evidence>
<accession>A0A4Z1FPW7</accession>
<organism evidence="1 2">
    <name type="scientific">Botrytis paeoniae</name>
    <dbReference type="NCBI Taxonomy" id="278948"/>
    <lineage>
        <taxon>Eukaryota</taxon>
        <taxon>Fungi</taxon>
        <taxon>Dikarya</taxon>
        <taxon>Ascomycota</taxon>
        <taxon>Pezizomycotina</taxon>
        <taxon>Leotiomycetes</taxon>
        <taxon>Helotiales</taxon>
        <taxon>Sclerotiniaceae</taxon>
        <taxon>Botrytis</taxon>
    </lineage>
</organism>
<keyword evidence="2" id="KW-1185">Reference proteome</keyword>